<proteinExistence type="inferred from homology"/>
<name>A0A674H1Z7_TAEGU</name>
<sequence length="318" mass="35110">SGTCCSAGTGNRQRLGRVSPARLCLILFPSLFSTPFPLRDRLDPSHPRSPSPTRFPGLTPFPRPFPFSILLSLSRRLSSSPTLFPFSIPVPPPYLPPRPHSHFPSPSSCDSFPVPLSRHLLPTPILFAFSIPVLPPQPASPASLPLPVVFPSPSSCPVPHPSFPTSFTIPDSSPFLHPRSPSLPASPSSLPSLFSCAFFLLPFPLSSFPFHRPQSPLLRPHSPSPTLFPRPSIPIPSPCPSPSPTSFPFSRRTLLVNAGAVLNFRLRRRDTEGFGEEQREPTTGDNIREFLLSLRYFRIFIALWNVFMMFCMIVLFGS</sequence>
<comment type="similarity">
    <text evidence="2">Belongs to the SMIM7 family.</text>
</comment>
<gene>
    <name evidence="7" type="primary">SMIM7</name>
</gene>
<keyword evidence="4 6" id="KW-1133">Transmembrane helix</keyword>
<dbReference type="AlphaFoldDB" id="A0A674H1Z7"/>
<keyword evidence="5 6" id="KW-0472">Membrane</keyword>
<dbReference type="PANTHER" id="PTHR28622:SF1">
    <property type="entry name" value="SMALL INTEGRAL MEMBRANE PROTEIN 7"/>
    <property type="match status" value="1"/>
</dbReference>
<accession>A0A674H1Z7</accession>
<evidence type="ECO:0000256" key="6">
    <source>
        <dbReference type="SAM" id="Phobius"/>
    </source>
</evidence>
<evidence type="ECO:0000256" key="5">
    <source>
        <dbReference type="ARBA" id="ARBA00023136"/>
    </source>
</evidence>
<dbReference type="GeneTree" id="ENSGT00390000014626"/>
<reference evidence="7" key="2">
    <citation type="submission" date="2025-08" db="UniProtKB">
        <authorList>
            <consortium name="Ensembl"/>
        </authorList>
    </citation>
    <scope>IDENTIFICATION</scope>
</reference>
<keyword evidence="8" id="KW-1185">Reference proteome</keyword>
<evidence type="ECO:0000256" key="4">
    <source>
        <dbReference type="ARBA" id="ARBA00022989"/>
    </source>
</evidence>
<evidence type="ECO:0000313" key="8">
    <source>
        <dbReference type="Proteomes" id="UP000007754"/>
    </source>
</evidence>
<protein>
    <submittedName>
        <fullName evidence="7">Small integral membrane protein 7</fullName>
    </submittedName>
</protein>
<evidence type="ECO:0000256" key="2">
    <source>
        <dbReference type="ARBA" id="ARBA00008578"/>
    </source>
</evidence>
<dbReference type="GO" id="GO:0016020">
    <property type="term" value="C:membrane"/>
    <property type="evidence" value="ECO:0007669"/>
    <property type="project" value="UniProtKB-SubCell"/>
</dbReference>
<reference evidence="7" key="3">
    <citation type="submission" date="2025-09" db="UniProtKB">
        <authorList>
            <consortium name="Ensembl"/>
        </authorList>
    </citation>
    <scope>IDENTIFICATION</scope>
</reference>
<dbReference type="OMA" id="PRPHSHF"/>
<keyword evidence="3 6" id="KW-0812">Transmembrane</keyword>
<evidence type="ECO:0000256" key="3">
    <source>
        <dbReference type="ARBA" id="ARBA00022692"/>
    </source>
</evidence>
<evidence type="ECO:0000256" key="1">
    <source>
        <dbReference type="ARBA" id="ARBA00004167"/>
    </source>
</evidence>
<dbReference type="InParanoid" id="A0A674H1Z7"/>
<feature type="transmembrane region" description="Helical" evidence="6">
    <location>
        <begin position="296"/>
        <end position="316"/>
    </location>
</feature>
<organism evidence="7 8">
    <name type="scientific">Taeniopygia guttata</name>
    <name type="common">Zebra finch</name>
    <name type="synonym">Poephila guttata</name>
    <dbReference type="NCBI Taxonomy" id="59729"/>
    <lineage>
        <taxon>Eukaryota</taxon>
        <taxon>Metazoa</taxon>
        <taxon>Chordata</taxon>
        <taxon>Craniata</taxon>
        <taxon>Vertebrata</taxon>
        <taxon>Euteleostomi</taxon>
        <taxon>Archelosauria</taxon>
        <taxon>Archosauria</taxon>
        <taxon>Dinosauria</taxon>
        <taxon>Saurischia</taxon>
        <taxon>Theropoda</taxon>
        <taxon>Coelurosauria</taxon>
        <taxon>Aves</taxon>
        <taxon>Neognathae</taxon>
        <taxon>Neoaves</taxon>
        <taxon>Telluraves</taxon>
        <taxon>Australaves</taxon>
        <taxon>Passeriformes</taxon>
        <taxon>Passeroidea</taxon>
        <taxon>Estrildidae</taxon>
        <taxon>Estrildinae</taxon>
        <taxon>Taeniopygia</taxon>
    </lineage>
</organism>
<dbReference type="PANTHER" id="PTHR28622">
    <property type="entry name" value="SMALL INTEGRAL MEMBRANE PROTEIN 7"/>
    <property type="match status" value="1"/>
</dbReference>
<dbReference type="Ensembl" id="ENSTGUT00000021723.1">
    <property type="protein sequence ID" value="ENSTGUP00000028821.1"/>
    <property type="gene ID" value="ENSTGUG00000000482.2"/>
</dbReference>
<dbReference type="Proteomes" id="UP000007754">
    <property type="component" value="Chromosome 28"/>
</dbReference>
<reference evidence="7 8" key="1">
    <citation type="journal article" date="2010" name="Nature">
        <title>The genome of a songbird.</title>
        <authorList>
            <person name="Warren W.C."/>
            <person name="Clayton D.F."/>
            <person name="Ellegren H."/>
            <person name="Arnold A.P."/>
            <person name="Hillier L.W."/>
            <person name="Kunstner A."/>
            <person name="Searle S."/>
            <person name="White S."/>
            <person name="Vilella A.J."/>
            <person name="Fairley S."/>
            <person name="Heger A."/>
            <person name="Kong L."/>
            <person name="Ponting C.P."/>
            <person name="Jarvis E.D."/>
            <person name="Mello C.V."/>
            <person name="Minx P."/>
            <person name="Lovell P."/>
            <person name="Velho T.A."/>
            <person name="Ferris M."/>
            <person name="Balakrishnan C.N."/>
            <person name="Sinha S."/>
            <person name="Blatti C."/>
            <person name="London S.E."/>
            <person name="Li Y."/>
            <person name="Lin Y.C."/>
            <person name="George J."/>
            <person name="Sweedler J."/>
            <person name="Southey B."/>
            <person name="Gunaratne P."/>
            <person name="Watson M."/>
            <person name="Nam K."/>
            <person name="Backstrom N."/>
            <person name="Smeds L."/>
            <person name="Nabholz B."/>
            <person name="Itoh Y."/>
            <person name="Whitney O."/>
            <person name="Pfenning A.R."/>
            <person name="Howard J."/>
            <person name="Volker M."/>
            <person name="Skinner B.M."/>
            <person name="Griffin D.K."/>
            <person name="Ye L."/>
            <person name="McLaren W.M."/>
            <person name="Flicek P."/>
            <person name="Quesada V."/>
            <person name="Velasco G."/>
            <person name="Lopez-Otin C."/>
            <person name="Puente X.S."/>
            <person name="Olender T."/>
            <person name="Lancet D."/>
            <person name="Smit A.F."/>
            <person name="Hubley R."/>
            <person name="Konkel M.K."/>
            <person name="Walker J.A."/>
            <person name="Batzer M.A."/>
            <person name="Gu W."/>
            <person name="Pollock D.D."/>
            <person name="Chen L."/>
            <person name="Cheng Z."/>
            <person name="Eichler E.E."/>
            <person name="Stapley J."/>
            <person name="Slate J."/>
            <person name="Ekblom R."/>
            <person name="Birkhead T."/>
            <person name="Burke T."/>
            <person name="Burt D."/>
            <person name="Scharff C."/>
            <person name="Adam I."/>
            <person name="Richard H."/>
            <person name="Sultan M."/>
            <person name="Soldatov A."/>
            <person name="Lehrach H."/>
            <person name="Edwards S.V."/>
            <person name="Yang S.P."/>
            <person name="Li X."/>
            <person name="Graves T."/>
            <person name="Fulton L."/>
            <person name="Nelson J."/>
            <person name="Chinwalla A."/>
            <person name="Hou S."/>
            <person name="Mardis E.R."/>
            <person name="Wilson R.K."/>
        </authorList>
    </citation>
    <scope>NUCLEOTIDE SEQUENCE [LARGE SCALE GENOMIC DNA]</scope>
</reference>
<comment type="subcellular location">
    <subcellularLocation>
        <location evidence="1">Membrane</location>
        <topology evidence="1">Single-pass membrane protein</topology>
    </subcellularLocation>
</comment>
<evidence type="ECO:0000313" key="7">
    <source>
        <dbReference type="Ensembl" id="ENSTGUP00000028821.1"/>
    </source>
</evidence>
<dbReference type="InterPro" id="IPR037659">
    <property type="entry name" value="SMIM7"/>
</dbReference>